<reference evidence="1 2" key="1">
    <citation type="submission" date="2017-09" db="EMBL/GenBank/DDBJ databases">
        <title>Depth-based differentiation of microbial function through sediment-hosted aquifers and enrichment of novel symbionts in the deep terrestrial subsurface.</title>
        <authorList>
            <person name="Probst A.J."/>
            <person name="Ladd B."/>
            <person name="Jarett J.K."/>
            <person name="Geller-Mcgrath D.E."/>
            <person name="Sieber C.M."/>
            <person name="Emerson J.B."/>
            <person name="Anantharaman K."/>
            <person name="Thomas B.C."/>
            <person name="Malmstrom R."/>
            <person name="Stieglmeier M."/>
            <person name="Klingl A."/>
            <person name="Woyke T."/>
            <person name="Ryan C.M."/>
            <person name="Banfield J.F."/>
        </authorList>
    </citation>
    <scope>NUCLEOTIDE SEQUENCE [LARGE SCALE GENOMIC DNA]</scope>
    <source>
        <strain evidence="1">CG23_combo_of_CG06-09_8_20_14_all_37_87_8</strain>
    </source>
</reference>
<sequence>MNKNNNFYIWSTPIIKDGLLVEISPVDWQTLTTLAAYIDEQGKCNPSLEDLCAVLGLADIASVSKRLSKLEKKTFEGLPVVTVKRGKERNDKGVWVFSKNEYQLHPAVLTIFSLSLVRKNHQAREDD</sequence>
<proteinExistence type="predicted"/>
<evidence type="ECO:0000313" key="2">
    <source>
        <dbReference type="Proteomes" id="UP000230447"/>
    </source>
</evidence>
<organism evidence="1 2">
    <name type="scientific">bacterium (Candidatus Gribaldobacteria) CG23_combo_of_CG06-09_8_20_14_all_37_87_8</name>
    <dbReference type="NCBI Taxonomy" id="2014278"/>
    <lineage>
        <taxon>Bacteria</taxon>
        <taxon>Candidatus Gribaldobacteria</taxon>
    </lineage>
</organism>
<gene>
    <name evidence="1" type="ORF">COX24_03590</name>
</gene>
<accession>A0A2G9ZE73</accession>
<evidence type="ECO:0000313" key="1">
    <source>
        <dbReference type="EMBL" id="PIP31437.1"/>
    </source>
</evidence>
<dbReference type="Proteomes" id="UP000230447">
    <property type="component" value="Unassembled WGS sequence"/>
</dbReference>
<name>A0A2G9ZE73_9BACT</name>
<dbReference type="EMBL" id="PCSB01000075">
    <property type="protein sequence ID" value="PIP31437.1"/>
    <property type="molecule type" value="Genomic_DNA"/>
</dbReference>
<comment type="caution">
    <text evidence="1">The sequence shown here is derived from an EMBL/GenBank/DDBJ whole genome shotgun (WGS) entry which is preliminary data.</text>
</comment>
<protein>
    <recommendedName>
        <fullName evidence="3">Helix-turn-helix domain-containing protein</fullName>
    </recommendedName>
</protein>
<evidence type="ECO:0008006" key="3">
    <source>
        <dbReference type="Google" id="ProtNLM"/>
    </source>
</evidence>
<dbReference type="AlphaFoldDB" id="A0A2G9ZE73"/>